<name>A0A4U5NBE7_STECR</name>
<organism evidence="12 13">
    <name type="scientific">Steinernema carpocapsae</name>
    <name type="common">Entomopathogenic nematode</name>
    <dbReference type="NCBI Taxonomy" id="34508"/>
    <lineage>
        <taxon>Eukaryota</taxon>
        <taxon>Metazoa</taxon>
        <taxon>Ecdysozoa</taxon>
        <taxon>Nematoda</taxon>
        <taxon>Chromadorea</taxon>
        <taxon>Rhabditida</taxon>
        <taxon>Tylenchina</taxon>
        <taxon>Panagrolaimomorpha</taxon>
        <taxon>Strongyloidoidea</taxon>
        <taxon>Steinernematidae</taxon>
        <taxon>Steinernema</taxon>
    </lineage>
</organism>
<evidence type="ECO:0000256" key="4">
    <source>
        <dbReference type="ARBA" id="ARBA00022692"/>
    </source>
</evidence>
<evidence type="ECO:0000256" key="10">
    <source>
        <dbReference type="ARBA" id="ARBA00023303"/>
    </source>
</evidence>
<keyword evidence="9" id="KW-0472">Membrane</keyword>
<keyword evidence="13" id="KW-1185">Reference proteome</keyword>
<accession>A0A4U5NBE7</accession>
<evidence type="ECO:0000256" key="6">
    <source>
        <dbReference type="ARBA" id="ARBA00022958"/>
    </source>
</evidence>
<dbReference type="GO" id="GO:0005886">
    <property type="term" value="C:plasma membrane"/>
    <property type="evidence" value="ECO:0007669"/>
    <property type="project" value="TreeGrafter"/>
</dbReference>
<reference evidence="12 13" key="2">
    <citation type="journal article" date="2019" name="G3 (Bethesda)">
        <title>Hybrid Assembly of the Genome of the Entomopathogenic Nematode Steinernema carpocapsae Identifies the X-Chromosome.</title>
        <authorList>
            <person name="Serra L."/>
            <person name="Macchietto M."/>
            <person name="Macias-Munoz A."/>
            <person name="McGill C.J."/>
            <person name="Rodriguez I.M."/>
            <person name="Rodriguez B."/>
            <person name="Murad R."/>
            <person name="Mortazavi A."/>
        </authorList>
    </citation>
    <scope>NUCLEOTIDE SEQUENCE [LARGE SCALE GENOMIC DNA]</scope>
    <source>
        <strain evidence="12 13">ALL</strain>
    </source>
</reference>
<dbReference type="OrthoDB" id="5841981at2759"/>
<protein>
    <submittedName>
        <fullName evidence="12">Uncharacterized protein</fullName>
    </submittedName>
</protein>
<feature type="region of interest" description="Disordered" evidence="11">
    <location>
        <begin position="192"/>
        <end position="229"/>
    </location>
</feature>
<dbReference type="InterPro" id="IPR047871">
    <property type="entry name" value="K_chnl_Slo-like"/>
</dbReference>
<evidence type="ECO:0000313" key="13">
    <source>
        <dbReference type="Proteomes" id="UP000298663"/>
    </source>
</evidence>
<evidence type="ECO:0000256" key="9">
    <source>
        <dbReference type="ARBA" id="ARBA00023136"/>
    </source>
</evidence>
<comment type="caution">
    <text evidence="12">The sequence shown here is derived from an EMBL/GenBank/DDBJ whole genome shotgun (WGS) entry which is preliminary data.</text>
</comment>
<keyword evidence="10" id="KW-0407">Ion channel</keyword>
<evidence type="ECO:0000256" key="1">
    <source>
        <dbReference type="ARBA" id="ARBA00004141"/>
    </source>
</evidence>
<keyword evidence="5" id="KW-0631">Potassium channel</keyword>
<sequence>MATEDKQKKKRKRRFLRGKEVVDSEVMNPSEERNRQKSSIAMVNDLAIQVSSEDSDEETVCAQCNGPCLAEDIEKTDPPVISYIGTSPTICHMMKQKRPICCLQVDQPCRHCNFLTASQYNWKNPAVIVAVDKTSSGLYNLFIPLRAYYRPIHELQPIILLLELDEGRTRKNETEAKPSFLGRDRLVPDDLLDARPHFQSRQPPESGRLPSRTRRGRQRRYEHTGRIPR</sequence>
<evidence type="ECO:0000256" key="8">
    <source>
        <dbReference type="ARBA" id="ARBA00023065"/>
    </source>
</evidence>
<evidence type="ECO:0000256" key="11">
    <source>
        <dbReference type="SAM" id="MobiDB-lite"/>
    </source>
</evidence>
<keyword evidence="6" id="KW-0630">Potassium</keyword>
<dbReference type="EMBL" id="AZBU02000004">
    <property type="protein sequence ID" value="TKR80078.1"/>
    <property type="molecule type" value="Genomic_DNA"/>
</dbReference>
<proteinExistence type="predicted"/>
<evidence type="ECO:0000256" key="3">
    <source>
        <dbReference type="ARBA" id="ARBA00022538"/>
    </source>
</evidence>
<dbReference type="AlphaFoldDB" id="A0A4U5NBE7"/>
<gene>
    <name evidence="12" type="ORF">L596_014208</name>
</gene>
<reference evidence="12 13" key="1">
    <citation type="journal article" date="2015" name="Genome Biol.">
        <title>Comparative genomics of Steinernema reveals deeply conserved gene regulatory networks.</title>
        <authorList>
            <person name="Dillman A.R."/>
            <person name="Macchietto M."/>
            <person name="Porter C.F."/>
            <person name="Rogers A."/>
            <person name="Williams B."/>
            <person name="Antoshechkin I."/>
            <person name="Lee M.M."/>
            <person name="Goodwin Z."/>
            <person name="Lu X."/>
            <person name="Lewis E.E."/>
            <person name="Goodrich-Blair H."/>
            <person name="Stock S.P."/>
            <person name="Adams B.J."/>
            <person name="Sternberg P.W."/>
            <person name="Mortazavi A."/>
        </authorList>
    </citation>
    <scope>NUCLEOTIDE SEQUENCE [LARGE SCALE GENOMIC DNA]</scope>
    <source>
        <strain evidence="12 13">ALL</strain>
    </source>
</reference>
<feature type="compositionally biased region" description="Basic and acidic residues" evidence="11">
    <location>
        <begin position="219"/>
        <end position="229"/>
    </location>
</feature>
<dbReference type="PANTHER" id="PTHR10027">
    <property type="entry name" value="CALCIUM-ACTIVATED POTASSIUM CHANNEL ALPHA CHAIN"/>
    <property type="match status" value="1"/>
</dbReference>
<comment type="subcellular location">
    <subcellularLocation>
        <location evidence="1">Membrane</location>
        <topology evidence="1">Multi-pass membrane protein</topology>
    </subcellularLocation>
</comment>
<evidence type="ECO:0000313" key="12">
    <source>
        <dbReference type="EMBL" id="TKR80078.1"/>
    </source>
</evidence>
<dbReference type="Proteomes" id="UP000298663">
    <property type="component" value="Unassembled WGS sequence"/>
</dbReference>
<feature type="region of interest" description="Disordered" evidence="11">
    <location>
        <begin position="1"/>
        <end position="37"/>
    </location>
</feature>
<evidence type="ECO:0000256" key="7">
    <source>
        <dbReference type="ARBA" id="ARBA00022989"/>
    </source>
</evidence>
<keyword evidence="3" id="KW-0633">Potassium transport</keyword>
<keyword evidence="4" id="KW-0812">Transmembrane</keyword>
<dbReference type="PANTHER" id="PTHR10027:SF10">
    <property type="entry name" value="SLOWPOKE 2, ISOFORM D"/>
    <property type="match status" value="1"/>
</dbReference>
<evidence type="ECO:0000256" key="2">
    <source>
        <dbReference type="ARBA" id="ARBA00022448"/>
    </source>
</evidence>
<evidence type="ECO:0000256" key="5">
    <source>
        <dbReference type="ARBA" id="ARBA00022826"/>
    </source>
</evidence>
<dbReference type="GO" id="GO:0005228">
    <property type="term" value="F:intracellular sodium-activated potassium channel activity"/>
    <property type="evidence" value="ECO:0007669"/>
    <property type="project" value="TreeGrafter"/>
</dbReference>
<keyword evidence="8" id="KW-0406">Ion transport</keyword>
<dbReference type="GO" id="GO:0015271">
    <property type="term" value="F:outward rectifier potassium channel activity"/>
    <property type="evidence" value="ECO:0007669"/>
    <property type="project" value="TreeGrafter"/>
</dbReference>
<keyword evidence="7" id="KW-1133">Transmembrane helix</keyword>
<keyword evidence="2" id="KW-0813">Transport</keyword>